<dbReference type="Proteomes" id="UP000026961">
    <property type="component" value="Chromosome 3"/>
</dbReference>
<feature type="region of interest" description="Disordered" evidence="1">
    <location>
        <begin position="1"/>
        <end position="91"/>
    </location>
</feature>
<evidence type="ECO:0000256" key="1">
    <source>
        <dbReference type="SAM" id="MobiDB-lite"/>
    </source>
</evidence>
<accession>A0A0D9Z828</accession>
<protein>
    <submittedName>
        <fullName evidence="2">Uncharacterized protein</fullName>
    </submittedName>
</protein>
<organism evidence="2">
    <name type="scientific">Oryza glumipatula</name>
    <dbReference type="NCBI Taxonomy" id="40148"/>
    <lineage>
        <taxon>Eukaryota</taxon>
        <taxon>Viridiplantae</taxon>
        <taxon>Streptophyta</taxon>
        <taxon>Embryophyta</taxon>
        <taxon>Tracheophyta</taxon>
        <taxon>Spermatophyta</taxon>
        <taxon>Magnoliopsida</taxon>
        <taxon>Liliopsida</taxon>
        <taxon>Poales</taxon>
        <taxon>Poaceae</taxon>
        <taxon>BOP clade</taxon>
        <taxon>Oryzoideae</taxon>
        <taxon>Oryzeae</taxon>
        <taxon>Oryzinae</taxon>
        <taxon>Oryza</taxon>
    </lineage>
</organism>
<sequence length="108" mass="11775">MEQLGLPPHRSLPYTDLTNRCVRSTDDVPEGDDTTEQGGVSDGLQGRPSSLKEPIQTRRPARQAKANPRYYGPDWAIKTQNGQLGGDGGGGSILLDWSISRGFHVHAY</sequence>
<evidence type="ECO:0000313" key="2">
    <source>
        <dbReference type="EnsemblPlants" id="OGLUM03G19870.1"/>
    </source>
</evidence>
<reference evidence="2" key="1">
    <citation type="submission" date="2015-04" db="UniProtKB">
        <authorList>
            <consortium name="EnsemblPlants"/>
        </authorList>
    </citation>
    <scope>IDENTIFICATION</scope>
</reference>
<dbReference type="EnsemblPlants" id="OGLUM03G19870.1">
    <property type="protein sequence ID" value="OGLUM03G19870.1"/>
    <property type="gene ID" value="OGLUM03G19870"/>
</dbReference>
<evidence type="ECO:0000313" key="3">
    <source>
        <dbReference type="Proteomes" id="UP000026961"/>
    </source>
</evidence>
<dbReference type="Gramene" id="OGLUM03G19870.1">
    <property type="protein sequence ID" value="OGLUM03G19870.1"/>
    <property type="gene ID" value="OGLUM03G19870"/>
</dbReference>
<dbReference type="HOGENOM" id="CLU_2201073_0_0_1"/>
<name>A0A0D9Z828_9ORYZ</name>
<reference evidence="2" key="2">
    <citation type="submission" date="2018-05" db="EMBL/GenBank/DDBJ databases">
        <title>OgluRS3 (Oryza glumaepatula Reference Sequence Version 3).</title>
        <authorList>
            <person name="Zhang J."/>
            <person name="Kudrna D."/>
            <person name="Lee S."/>
            <person name="Talag J."/>
            <person name="Welchert J."/>
            <person name="Wing R.A."/>
        </authorList>
    </citation>
    <scope>NUCLEOTIDE SEQUENCE [LARGE SCALE GENOMIC DNA]</scope>
</reference>
<keyword evidence="3" id="KW-1185">Reference proteome</keyword>
<proteinExistence type="predicted"/>
<dbReference type="AlphaFoldDB" id="A0A0D9Z828"/>